<evidence type="ECO:0000313" key="4">
    <source>
        <dbReference type="RefSeq" id="XP_017350579.1"/>
    </source>
</evidence>
<name>A0A2D0T6Q6_ICTPU</name>
<dbReference type="InterPro" id="IPR006623">
    <property type="entry name" value="THEG"/>
</dbReference>
<dbReference type="Pfam" id="PF14912">
    <property type="entry name" value="THEG"/>
    <property type="match status" value="2"/>
</dbReference>
<dbReference type="RefSeq" id="XP_017350580.1">
    <property type="nucleotide sequence ID" value="XM_017495091.1"/>
</dbReference>
<gene>
    <name evidence="4 5" type="primary">theg</name>
</gene>
<dbReference type="GeneID" id="108280245"/>
<accession>A0A2D0T6Q6</accession>
<dbReference type="GO" id="GO:0007283">
    <property type="term" value="P:spermatogenesis"/>
    <property type="evidence" value="ECO:0007669"/>
    <property type="project" value="TreeGrafter"/>
</dbReference>
<reference evidence="3" key="1">
    <citation type="journal article" date="2016" name="Nat. Commun.">
        <title>The channel catfish genome sequence provides insights into the evolution of scale formation in teleosts.</title>
        <authorList>
            <person name="Liu Z."/>
            <person name="Liu S."/>
            <person name="Yao J."/>
            <person name="Bao L."/>
            <person name="Zhang J."/>
            <person name="Li Y."/>
            <person name="Jiang C."/>
            <person name="Sun L."/>
            <person name="Wang R."/>
            <person name="Zhang Y."/>
            <person name="Zhou T."/>
            <person name="Zeng Q."/>
            <person name="Fu Q."/>
            <person name="Gao S."/>
            <person name="Li N."/>
            <person name="Koren S."/>
            <person name="Jiang Y."/>
            <person name="Zimin A."/>
            <person name="Xu P."/>
            <person name="Phillippy A.M."/>
            <person name="Geng X."/>
            <person name="Song L."/>
            <person name="Sun F."/>
            <person name="Li C."/>
            <person name="Wang X."/>
            <person name="Chen A."/>
            <person name="Jin Y."/>
            <person name="Yuan Z."/>
            <person name="Yang Y."/>
            <person name="Tan S."/>
            <person name="Peatman E."/>
            <person name="Lu J."/>
            <person name="Qin Z."/>
            <person name="Dunham R."/>
            <person name="Li Z."/>
            <person name="Sonstegard T."/>
            <person name="Feng J."/>
            <person name="Danzmann R.G."/>
            <person name="Schroeder S."/>
            <person name="Scheffler B."/>
            <person name="Duke M.V."/>
            <person name="Ballard L."/>
            <person name="Kucuktas H."/>
            <person name="Kaltenboeck L."/>
            <person name="Liu H."/>
            <person name="Armbruster J."/>
            <person name="Xie Y."/>
            <person name="Kirby M.L."/>
            <person name="Tian Y."/>
            <person name="Flanagan M.E."/>
            <person name="Mu W."/>
            <person name="Waldbieser G.C."/>
        </authorList>
    </citation>
    <scope>NUCLEOTIDE SEQUENCE [LARGE SCALE GENOMIC DNA]</scope>
    <source>
        <strain evidence="3">SDA103</strain>
    </source>
</reference>
<evidence type="ECO:0000313" key="3">
    <source>
        <dbReference type="Proteomes" id="UP000221080"/>
    </source>
</evidence>
<organism evidence="3 4">
    <name type="scientific">Ictalurus punctatus</name>
    <name type="common">Channel catfish</name>
    <name type="synonym">Silurus punctatus</name>
    <dbReference type="NCBI Taxonomy" id="7998"/>
    <lineage>
        <taxon>Eukaryota</taxon>
        <taxon>Metazoa</taxon>
        <taxon>Chordata</taxon>
        <taxon>Craniata</taxon>
        <taxon>Vertebrata</taxon>
        <taxon>Euteleostomi</taxon>
        <taxon>Actinopterygii</taxon>
        <taxon>Neopterygii</taxon>
        <taxon>Teleostei</taxon>
        <taxon>Ostariophysi</taxon>
        <taxon>Siluriformes</taxon>
        <taxon>Ictaluridae</taxon>
        <taxon>Ictalurus</taxon>
    </lineage>
</organism>
<dbReference type="RefSeq" id="XP_017350579.1">
    <property type="nucleotide sequence ID" value="XM_017495090.3"/>
</dbReference>
<dbReference type="SMART" id="SM00705">
    <property type="entry name" value="THEG"/>
    <property type="match status" value="4"/>
</dbReference>
<evidence type="ECO:0000313" key="5">
    <source>
        <dbReference type="RefSeq" id="XP_017350580.1"/>
    </source>
</evidence>
<dbReference type="PANTHER" id="PTHR15901">
    <property type="entry name" value="TESTICULAR HAPLOID EXPRESSED GENE PROTEIN"/>
    <property type="match status" value="1"/>
</dbReference>
<keyword evidence="1" id="KW-0677">Repeat</keyword>
<dbReference type="AlphaFoldDB" id="A0A2D0T6Q6"/>
<dbReference type="KEGG" id="ipu:108280245"/>
<evidence type="ECO:0000256" key="1">
    <source>
        <dbReference type="ARBA" id="ARBA00022737"/>
    </source>
</evidence>
<evidence type="ECO:0000256" key="2">
    <source>
        <dbReference type="SAM" id="MobiDB-lite"/>
    </source>
</evidence>
<dbReference type="OrthoDB" id="25466at2759"/>
<feature type="region of interest" description="Disordered" evidence="2">
    <location>
        <begin position="224"/>
        <end position="247"/>
    </location>
</feature>
<keyword evidence="3" id="KW-1185">Reference proteome</keyword>
<proteinExistence type="predicted"/>
<protein>
    <submittedName>
        <fullName evidence="4 5">Theg spermatid protein</fullName>
    </submittedName>
</protein>
<dbReference type="InterPro" id="IPR042401">
    <property type="entry name" value="SPMAP2-like"/>
</dbReference>
<sequence length="247" mass="27892">MASRIERLARPNPNLLKFPDRRSVYWLDELPAKSKRSTTTVFELTSRWSQPSQRKKISTHYEDNRESPEWKVGAATLKARPSERVCSLARPRQPAVGWQPDRPLLTTYGMGVRTIAKASPRICQLAQPKKSRMPLTSAFNSTNSCLTLLPQAKPSSHIHLLAIPKKEHPHYRPNQPVSSHVPRSVLEAVASERLQVLAIPKPRNPLYEGFDPYKVSLAARVATASPRIQELSQPPARRCRKTSAQDE</sequence>
<dbReference type="PANTHER" id="PTHR15901:SF16">
    <property type="entry name" value="TESTICULAR HAPLOID EXPRESSED GENE PROTEIN"/>
    <property type="match status" value="1"/>
</dbReference>
<dbReference type="CTD" id="51298"/>
<dbReference type="Proteomes" id="UP000221080">
    <property type="component" value="Chromosome 20"/>
</dbReference>
<reference evidence="4 5" key="2">
    <citation type="submission" date="2025-04" db="UniProtKB">
        <authorList>
            <consortium name="RefSeq"/>
        </authorList>
    </citation>
    <scope>IDENTIFICATION</scope>
    <source>
        <tissue evidence="4 5">Blood</tissue>
    </source>
</reference>